<evidence type="ECO:0000313" key="8">
    <source>
        <dbReference type="EMBL" id="OWK40810.1"/>
    </source>
</evidence>
<proteinExistence type="predicted"/>
<feature type="region of interest" description="Disordered" evidence="6">
    <location>
        <begin position="55"/>
        <end position="74"/>
    </location>
</feature>
<evidence type="ECO:0000256" key="3">
    <source>
        <dbReference type="ARBA" id="ARBA00022777"/>
    </source>
</evidence>
<keyword evidence="3 8" id="KW-0418">Kinase</keyword>
<dbReference type="Gene3D" id="3.30.200.20">
    <property type="entry name" value="Phosphorylase Kinase, domain 1"/>
    <property type="match status" value="1"/>
</dbReference>
<dbReference type="PROSITE" id="PS00108">
    <property type="entry name" value="PROTEIN_KINASE_ST"/>
    <property type="match status" value="1"/>
</dbReference>
<dbReference type="PANTHER" id="PTHR43289">
    <property type="entry name" value="MITOGEN-ACTIVATED PROTEIN KINASE KINASE KINASE 20-RELATED"/>
    <property type="match status" value="1"/>
</dbReference>
<feature type="region of interest" description="Disordered" evidence="6">
    <location>
        <begin position="838"/>
        <end position="865"/>
    </location>
</feature>
<gene>
    <name evidence="8" type="ORF">FRUB_04702</name>
</gene>
<organism evidence="8 9">
    <name type="scientific">Fimbriiglobus ruber</name>
    <dbReference type="NCBI Taxonomy" id="1908690"/>
    <lineage>
        <taxon>Bacteria</taxon>
        <taxon>Pseudomonadati</taxon>
        <taxon>Planctomycetota</taxon>
        <taxon>Planctomycetia</taxon>
        <taxon>Gemmatales</taxon>
        <taxon>Gemmataceae</taxon>
        <taxon>Fimbriiglobus</taxon>
    </lineage>
</organism>
<dbReference type="PROSITE" id="PS50011">
    <property type="entry name" value="PROTEIN_KINASE_DOM"/>
    <property type="match status" value="1"/>
</dbReference>
<evidence type="ECO:0000256" key="2">
    <source>
        <dbReference type="ARBA" id="ARBA00022741"/>
    </source>
</evidence>
<dbReference type="CDD" id="cd14014">
    <property type="entry name" value="STKc_PknB_like"/>
    <property type="match status" value="1"/>
</dbReference>
<keyword evidence="4 5" id="KW-0067">ATP-binding</keyword>
<dbReference type="SMART" id="SM00220">
    <property type="entry name" value="S_TKc"/>
    <property type="match status" value="1"/>
</dbReference>
<keyword evidence="8" id="KW-0723">Serine/threonine-protein kinase</keyword>
<keyword evidence="1" id="KW-0808">Transferase</keyword>
<dbReference type="InterPro" id="IPR008271">
    <property type="entry name" value="Ser/Thr_kinase_AS"/>
</dbReference>
<dbReference type="EMBL" id="NIDE01000007">
    <property type="protein sequence ID" value="OWK40810.1"/>
    <property type="molecule type" value="Genomic_DNA"/>
</dbReference>
<reference evidence="9" key="1">
    <citation type="submission" date="2017-06" db="EMBL/GenBank/DDBJ databases">
        <title>Genome analysis of Fimbriiglobus ruber SP5, the first member of the order Planctomycetales with confirmed chitinolytic capability.</title>
        <authorList>
            <person name="Ravin N.V."/>
            <person name="Rakitin A.L."/>
            <person name="Ivanova A.A."/>
            <person name="Beletsky A.V."/>
            <person name="Kulichevskaya I.S."/>
            <person name="Mardanov A.V."/>
            <person name="Dedysh S.N."/>
        </authorList>
    </citation>
    <scope>NUCLEOTIDE SEQUENCE [LARGE SCALE GENOMIC DNA]</scope>
    <source>
        <strain evidence="9">SP5</strain>
    </source>
</reference>
<evidence type="ECO:0000256" key="6">
    <source>
        <dbReference type="SAM" id="MobiDB-lite"/>
    </source>
</evidence>
<dbReference type="GO" id="GO:0004674">
    <property type="term" value="F:protein serine/threonine kinase activity"/>
    <property type="evidence" value="ECO:0007669"/>
    <property type="project" value="UniProtKB-KW"/>
</dbReference>
<evidence type="ECO:0000256" key="1">
    <source>
        <dbReference type="ARBA" id="ARBA00022679"/>
    </source>
</evidence>
<feature type="binding site" evidence="5">
    <location>
        <position position="112"/>
    </location>
    <ligand>
        <name>ATP</name>
        <dbReference type="ChEBI" id="CHEBI:30616"/>
    </ligand>
</feature>
<dbReference type="PROSITE" id="PS00107">
    <property type="entry name" value="PROTEIN_KINASE_ATP"/>
    <property type="match status" value="1"/>
</dbReference>
<evidence type="ECO:0000256" key="5">
    <source>
        <dbReference type="PROSITE-ProRule" id="PRU10141"/>
    </source>
</evidence>
<keyword evidence="9" id="KW-1185">Reference proteome</keyword>
<evidence type="ECO:0000256" key="4">
    <source>
        <dbReference type="ARBA" id="ARBA00022840"/>
    </source>
</evidence>
<dbReference type="InterPro" id="IPR011009">
    <property type="entry name" value="Kinase-like_dom_sf"/>
</dbReference>
<name>A0A225DH26_9BACT</name>
<dbReference type="InterPro" id="IPR017441">
    <property type="entry name" value="Protein_kinase_ATP_BS"/>
</dbReference>
<dbReference type="Gene3D" id="1.10.510.10">
    <property type="entry name" value="Transferase(Phosphotransferase) domain 1"/>
    <property type="match status" value="1"/>
</dbReference>
<feature type="region of interest" description="Disordered" evidence="6">
    <location>
        <begin position="175"/>
        <end position="194"/>
    </location>
</feature>
<evidence type="ECO:0000259" key="7">
    <source>
        <dbReference type="PROSITE" id="PS50011"/>
    </source>
</evidence>
<dbReference type="InterPro" id="IPR000719">
    <property type="entry name" value="Prot_kinase_dom"/>
</dbReference>
<dbReference type="InterPro" id="IPR011990">
    <property type="entry name" value="TPR-like_helical_dom_sf"/>
</dbReference>
<evidence type="ECO:0000313" key="9">
    <source>
        <dbReference type="Proteomes" id="UP000214646"/>
    </source>
</evidence>
<protein>
    <submittedName>
        <fullName evidence="8">Serine/threonine protein kinase</fullName>
    </submittedName>
</protein>
<dbReference type="SUPFAM" id="SSF56112">
    <property type="entry name" value="Protein kinase-like (PK-like)"/>
    <property type="match status" value="1"/>
</dbReference>
<feature type="domain" description="Protein kinase" evidence="7">
    <location>
        <begin position="83"/>
        <end position="378"/>
    </location>
</feature>
<sequence>MRALEDYLGELEAGRAPDRAAFLAARPDIAGPLAECLGGLDFLYRAVAPPNDTPTALAATSPAAASSGRGVSSAAGENQLGDFRIVREIGRGGMGVVYEAEQVSLGRKVALKTLPLGIGGTGPRQERFRHEARAAAMLDHPHIVPVYAVGEDGGVLYFAMRLIAGRSLADHIERSARARRSTRPDVPPGAPTTDAAVPLVVPLLPAAPRPDDARFAAALAAAAADALDHAHQQGIVHRDVKPANLLLDERDHVWVADFGLACVPGAPRLTTSGTLVGTLCYMSPEQIDPRRGVVDHRADLYGLGATLYELLTAHPPHTSTEREHLIHQILTAPLVPPRRLNRAIPVDLETIVLKLLAKDPADRYASAADAGDDLRRFLAGRAVLARRPSLADRAIKWAGRHRRAAAAAAALVALAVVGQGINSYFLVRQRDATAAANREARAAVDDMYTQFAERWLVREPHLEPVQREFLLKALAYYERTAAKEGADPADRVAAARALRRVGDIEQRFGHADAAGRAYSAALDRLGRLASKAPSDDVTRERAVCTANRGNLALAADRLDDADADYTAAADWLRELVRAPEADPGDRAVFAGLELNRGLVARARGREEEADAAFRAARTRFARLAGEFPDRPDYVYEVASCSHHLGDLLRESGRAADAGTEYAHALQFREQLARDDPGLPLYRHALAETRAALAALDTATGRLADAEPLARAARAGRERLAAEFPRVPLYRLELACSCRDDAMRQIAADRPGAARPDLERAVELLRGTDHPRAAAELLRTRHALGTLLAATGRWAEAESVLRAAVQATGGSSDERAAGACRRELARVLAEVGRAAAAGPLARAVDPEIAPPPRSIPDRADIPTLRQ</sequence>
<comment type="caution">
    <text evidence="8">The sequence shown here is derived from an EMBL/GenBank/DDBJ whole genome shotgun (WGS) entry which is preliminary data.</text>
</comment>
<accession>A0A225DH26</accession>
<dbReference type="GO" id="GO:0005524">
    <property type="term" value="F:ATP binding"/>
    <property type="evidence" value="ECO:0007669"/>
    <property type="project" value="UniProtKB-UniRule"/>
</dbReference>
<dbReference type="Pfam" id="PF00069">
    <property type="entry name" value="Pkinase"/>
    <property type="match status" value="1"/>
</dbReference>
<keyword evidence="2 5" id="KW-0547">Nucleotide-binding</keyword>
<dbReference type="SUPFAM" id="SSF48452">
    <property type="entry name" value="TPR-like"/>
    <property type="match status" value="2"/>
</dbReference>
<dbReference type="Gene3D" id="1.25.40.10">
    <property type="entry name" value="Tetratricopeptide repeat domain"/>
    <property type="match status" value="2"/>
</dbReference>
<dbReference type="PANTHER" id="PTHR43289:SF34">
    <property type="entry name" value="SERINE_THREONINE-PROTEIN KINASE YBDM-RELATED"/>
    <property type="match status" value="1"/>
</dbReference>
<dbReference type="AlphaFoldDB" id="A0A225DH26"/>
<dbReference type="Proteomes" id="UP000214646">
    <property type="component" value="Unassembled WGS sequence"/>
</dbReference>